<dbReference type="PANTHER" id="PTHR13723:SF278">
    <property type="entry name" value="ADAM METALLOPEPTIDASE WITH THROMBOSPONDIN TYPE 1 MOTIF A, ISOFORM B"/>
    <property type="match status" value="1"/>
</dbReference>
<feature type="disulfide bond" evidence="14">
    <location>
        <begin position="113"/>
        <end position="121"/>
    </location>
</feature>
<keyword evidence="3" id="KW-0645">Protease</keyword>
<dbReference type="GO" id="GO:0006508">
    <property type="term" value="P:proteolysis"/>
    <property type="evidence" value="ECO:0007669"/>
    <property type="project" value="UniProtKB-KW"/>
</dbReference>
<feature type="disulfide bond" evidence="14">
    <location>
        <begin position="260"/>
        <end position="294"/>
    </location>
</feature>
<keyword evidence="5" id="KW-0732">Signal</keyword>
<feature type="disulfide bond" evidence="14">
    <location>
        <begin position="170"/>
        <end position="198"/>
    </location>
</feature>
<accession>A0A1W4WL61</accession>
<evidence type="ECO:0000313" key="19">
    <source>
        <dbReference type="RefSeq" id="XP_018320780.1"/>
    </source>
</evidence>
<dbReference type="PRINTS" id="PR01857">
    <property type="entry name" value="ADAMTSFAMILY"/>
</dbReference>
<dbReference type="CDD" id="cd04273">
    <property type="entry name" value="ZnMc_ADAMTS_like"/>
    <property type="match status" value="1"/>
</dbReference>
<reference evidence="19" key="1">
    <citation type="submission" date="2025-08" db="UniProtKB">
        <authorList>
            <consortium name="RefSeq"/>
        </authorList>
    </citation>
    <scope>IDENTIFICATION</scope>
    <source>
        <tissue evidence="19">Entire body</tissue>
    </source>
</reference>
<dbReference type="InterPro" id="IPR041645">
    <property type="entry name" value="ADAMTS_CR_2"/>
</dbReference>
<dbReference type="PROSITE" id="PS50215">
    <property type="entry name" value="ADAM_MEPRO"/>
    <property type="match status" value="1"/>
</dbReference>
<feature type="disulfide bond" evidence="14">
    <location>
        <begin position="338"/>
        <end position="350"/>
    </location>
</feature>
<keyword evidence="13" id="KW-0106">Calcium</keyword>
<dbReference type="InterPro" id="IPR050439">
    <property type="entry name" value="ADAMTS_ADAMTS-like"/>
</dbReference>
<dbReference type="Gene3D" id="2.20.100.10">
    <property type="entry name" value="Thrombospondin type-1 (TSP1) repeat"/>
    <property type="match status" value="7"/>
</dbReference>
<comment type="caution">
    <text evidence="15">Lacks conserved residue(s) required for the propagation of feature annotation.</text>
</comment>
<feature type="domain" description="GON" evidence="17">
    <location>
        <begin position="1193"/>
        <end position="1387"/>
    </location>
</feature>
<dbReference type="PROSITE" id="PS50092">
    <property type="entry name" value="TSP1"/>
    <property type="match status" value="6"/>
</dbReference>
<dbReference type="InterPro" id="IPR012314">
    <property type="entry name" value="Pept_M12B_GON-ADAMTSs"/>
</dbReference>
<dbReference type="InterPro" id="IPR013273">
    <property type="entry name" value="ADAMTS/ADAMTS-like"/>
</dbReference>
<evidence type="ECO:0000259" key="16">
    <source>
        <dbReference type="PROSITE" id="PS50215"/>
    </source>
</evidence>
<dbReference type="FunFam" id="2.20.100.10:FF:000006">
    <property type="entry name" value="A disintegrin and metalloproteinase with thrombospondin motifs 1"/>
    <property type="match status" value="1"/>
</dbReference>
<dbReference type="InterPro" id="IPR036383">
    <property type="entry name" value="TSP1_rpt_sf"/>
</dbReference>
<evidence type="ECO:0000256" key="14">
    <source>
        <dbReference type="PIRSR" id="PIRSR613273-3"/>
    </source>
</evidence>
<dbReference type="InterPro" id="IPR000884">
    <property type="entry name" value="TSP1_rpt"/>
</dbReference>
<feature type="disulfide bond" evidence="14">
    <location>
        <begin position="288"/>
        <end position="299"/>
    </location>
</feature>
<name>A0A1W4WL61_AGRPL</name>
<evidence type="ECO:0000256" key="15">
    <source>
        <dbReference type="PROSITE-ProRule" id="PRU00276"/>
    </source>
</evidence>
<evidence type="ECO:0000256" key="10">
    <source>
        <dbReference type="ARBA" id="ARBA00023157"/>
    </source>
</evidence>
<dbReference type="STRING" id="224129.A0A1W4WL61"/>
<feature type="disulfide bond" evidence="14">
    <location>
        <begin position="243"/>
        <end position="265"/>
    </location>
</feature>
<dbReference type="GO" id="GO:0030198">
    <property type="term" value="P:extracellular matrix organization"/>
    <property type="evidence" value="ECO:0007669"/>
    <property type="project" value="InterPro"/>
</dbReference>
<evidence type="ECO:0000259" key="17">
    <source>
        <dbReference type="PROSITE" id="PS51046"/>
    </source>
</evidence>
<keyword evidence="9" id="KW-0482">Metalloprotease</keyword>
<dbReference type="PROSITE" id="PS51046">
    <property type="entry name" value="GON"/>
    <property type="match status" value="1"/>
</dbReference>
<dbReference type="GO" id="GO:0004222">
    <property type="term" value="F:metalloendopeptidase activity"/>
    <property type="evidence" value="ECO:0007669"/>
    <property type="project" value="InterPro"/>
</dbReference>
<evidence type="ECO:0000256" key="2">
    <source>
        <dbReference type="ARBA" id="ARBA00022525"/>
    </source>
</evidence>
<dbReference type="InterPro" id="IPR024079">
    <property type="entry name" value="MetalloPept_cat_dom_sf"/>
</dbReference>
<dbReference type="Pfam" id="PF19030">
    <property type="entry name" value="TSP1_ADAMTS"/>
    <property type="match status" value="6"/>
</dbReference>
<feature type="disulfide bond" evidence="14">
    <location>
        <begin position="327"/>
        <end position="365"/>
    </location>
</feature>
<protein>
    <submittedName>
        <fullName evidence="19">A disintegrin and metalloproteinase with thrombospondin motifs 9-like</fullName>
    </submittedName>
</protein>
<evidence type="ECO:0000256" key="11">
    <source>
        <dbReference type="ARBA" id="ARBA00023180"/>
    </source>
</evidence>
<comment type="subcellular location">
    <subcellularLocation>
        <location evidence="1">Secreted</location>
    </subcellularLocation>
</comment>
<feature type="disulfide bond" evidence="14">
    <location>
        <begin position="323"/>
        <end position="360"/>
    </location>
</feature>
<dbReference type="KEGG" id="apln:108733918"/>
<evidence type="ECO:0000256" key="3">
    <source>
        <dbReference type="ARBA" id="ARBA00022670"/>
    </source>
</evidence>
<keyword evidence="11" id="KW-0325">Glycoprotein</keyword>
<dbReference type="FunCoup" id="A0A1W4WL61">
    <property type="interactions" value="74"/>
</dbReference>
<dbReference type="InterPro" id="IPR045371">
    <property type="entry name" value="ADAMTS_CR_3"/>
</dbReference>
<dbReference type="PANTHER" id="PTHR13723">
    <property type="entry name" value="ADAMTS A DISINTEGRIN AND METALLOPROTEASE WITH THROMBOSPONDIN MOTIFS PROTEASE"/>
    <property type="match status" value="1"/>
</dbReference>
<dbReference type="Pfam" id="PF17771">
    <property type="entry name" value="ADAMTS_CR_2"/>
    <property type="match status" value="1"/>
</dbReference>
<keyword evidence="7" id="KW-0378">Hydrolase</keyword>
<dbReference type="Pfam" id="PF05986">
    <property type="entry name" value="ADAMTS_spacer1"/>
    <property type="match status" value="1"/>
</dbReference>
<dbReference type="InterPro" id="IPR001590">
    <property type="entry name" value="Peptidase_M12B"/>
</dbReference>
<feature type="binding site" evidence="13 15">
    <location>
        <position position="164"/>
    </location>
    <ligand>
        <name>Zn(2+)</name>
        <dbReference type="ChEBI" id="CHEBI:29105"/>
        <note>catalytic</note>
    </ligand>
</feature>
<evidence type="ECO:0000256" key="13">
    <source>
        <dbReference type="PIRSR" id="PIRSR613273-2"/>
    </source>
</evidence>
<sequence length="1387" mass="156112">MLNDDTFKTFVNQEYYVEVMVVADMTVYQYHKNEERLKHYILTLMSHVALLFKDASIGNPISLSVVKIWILKDISFASSWSSEMLQKFCDWQNVQVHDYPHDVALLLTRGALCKQHSDSSCNLLGVAQRSSMCSSNSCAIVKDKGLSTSFTIAHELGHLLSMSHDDGEDCVKFNDSPIKGIMNKIMLNDSEPWTWSSCSKSFLSHFLESGKSDCLLDQPSKDLVTANFQNVLPGEHFEVDLQCQLEFGRGSKVCSFMPPCGSLWCTTELMEQEGCKTQTMPWADGTSCGHNSWCHRGKCVALDRGLLKPLAGGWGPWQAWEPCTRTCGGGVKMSRRSCDSPRPANGGMYCIGRSVRYVSCNTKPCDASAPDFRELQCAEHNNKNKGIPGVPANVKWIPKYGKQDADDLCRLYCRIQGDSNDYILNDKVIDGTKCGLTSFGICVNGICRPGGCDNKLESKTELDACGVCGGDNSTCEEIQGSFNDSVYGYNRVVKIPKGSLNIHIYQRGHRNSHKDDNYLALVDGETGHYILNGNRSVSLYLKDIIYGGLTIRYSGSDSVVEEISTPPRRKLKKDLYVEVLSAGKVWPPDITYKYTISKHIVPKFGWKLYKKVWSPCNSICGGVQYMQPNCMNLTSGLPVLDVYCSEFENHHLVQSRDCNTHCQLEWNVVARGQCDVHCGQGVRTVSYNCIKIDTNQPYYTENFKEVVDDQYCNVLPKPAKLETCQGPCNKPRWEYGEWSQCSKTCGVGTRTRSAHCIDNQRQAVDNSYCSYTEKHVSEFCNTDNCPYWTEGGWSSCSATCDKGYKTREYYCNVGGRVIAPEACDLSSRPNVTVACEERACARWTTGKWGGCSVTCDQGVQTRKVYCWMWGKVASEKNCKGYLKPNGTRVCVKDPCPEIGSFVDTINSNAGRRSTVNKIHSYHASNNIGEYRWISGAWTQCSKTCGGGYMARAVVCRDGRGDEFESMCDRNEKPKDEVPCNMGPCPVKVQHRDKPLKNEDKCNPKTNPGGCDNNNYEWKVGKWDRCSETCGKGRRRRTVSCIALQQNVEVVDSFCGHTKKPKTIQNCERYNCEYAWIEGPWSECSEMCGDGIKTRTVTCHRISSSSNGFVIDSPVHPLSCYGSQKPITKRMCKDRNCNDNYFWTADPWGDCMPFKGRKGRKIRNLHCKSRDGRKVGKTLCPRNLKPRRKQKCLLHKSCIDIKYGEGTKKDGEYKIWINKKQISIYCHRMDTAEPQEFITLKNENNYAEYFNKRLVDIETCQSRENCDCTSIGPDRYGLTSFQKVRINITTMLIIPNDFSFSYQLEGRQIDYGSAGDCYSMSRTCPQGRFSIDLRDTSFRLSKSIRWVSKGQYASMEIDKSDYIAVGQCGGYCGQCVPDPSVGLLLEVT</sequence>
<evidence type="ECO:0000256" key="1">
    <source>
        <dbReference type="ARBA" id="ARBA00004613"/>
    </source>
</evidence>
<comment type="cofactor">
    <cofactor evidence="13">
        <name>Zn(2+)</name>
        <dbReference type="ChEBI" id="CHEBI:29105"/>
    </cofactor>
    <text evidence="13">Binds 1 zinc ion per subunit.</text>
</comment>
<organism evidence="18 19">
    <name type="scientific">Agrilus planipennis</name>
    <name type="common">Emerald ash borer</name>
    <name type="synonym">Agrilus marcopoli</name>
    <dbReference type="NCBI Taxonomy" id="224129"/>
    <lineage>
        <taxon>Eukaryota</taxon>
        <taxon>Metazoa</taxon>
        <taxon>Ecdysozoa</taxon>
        <taxon>Arthropoda</taxon>
        <taxon>Hexapoda</taxon>
        <taxon>Insecta</taxon>
        <taxon>Pterygota</taxon>
        <taxon>Neoptera</taxon>
        <taxon>Endopterygota</taxon>
        <taxon>Coleoptera</taxon>
        <taxon>Polyphaga</taxon>
        <taxon>Elateriformia</taxon>
        <taxon>Buprestoidea</taxon>
        <taxon>Buprestidae</taxon>
        <taxon>Agrilinae</taxon>
        <taxon>Agrilus</taxon>
    </lineage>
</organism>
<feature type="binding site" evidence="13 15">
    <location>
        <position position="158"/>
    </location>
    <ligand>
        <name>Zn(2+)</name>
        <dbReference type="ChEBI" id="CHEBI:29105"/>
        <note>catalytic</note>
    </ligand>
</feature>
<feature type="disulfide bond" evidence="14">
    <location>
        <begin position="89"/>
        <end position="138"/>
    </location>
</feature>
<dbReference type="InterPro" id="IPR010294">
    <property type="entry name" value="ADAMTS_spacer1"/>
</dbReference>
<evidence type="ECO:0000313" key="18">
    <source>
        <dbReference type="Proteomes" id="UP000192223"/>
    </source>
</evidence>
<dbReference type="SUPFAM" id="SSF82895">
    <property type="entry name" value="TSP-1 type 1 repeat"/>
    <property type="match status" value="7"/>
</dbReference>
<dbReference type="Pfam" id="PF08685">
    <property type="entry name" value="GON"/>
    <property type="match status" value="1"/>
</dbReference>
<keyword evidence="4 13" id="KW-0479">Metal-binding</keyword>
<evidence type="ECO:0000256" key="6">
    <source>
        <dbReference type="ARBA" id="ARBA00022737"/>
    </source>
</evidence>
<dbReference type="GeneID" id="108733918"/>
<evidence type="ECO:0000256" key="7">
    <source>
        <dbReference type="ARBA" id="ARBA00022801"/>
    </source>
</evidence>
<keyword evidence="10 14" id="KW-1015">Disulfide bond</keyword>
<gene>
    <name evidence="19" type="primary">LOC108733918</name>
</gene>
<feature type="binding site" evidence="13">
    <location>
        <position position="214"/>
    </location>
    <ligand>
        <name>Ca(2+)</name>
        <dbReference type="ChEBI" id="CHEBI:29108"/>
        <label>1</label>
    </ligand>
</feature>
<feature type="domain" description="Peptidase M12B" evidence="16">
    <location>
        <begin position="15"/>
        <end position="219"/>
    </location>
</feature>
<evidence type="ECO:0000256" key="9">
    <source>
        <dbReference type="ARBA" id="ARBA00023049"/>
    </source>
</evidence>
<feature type="binding site" evidence="13">
    <location>
        <position position="217"/>
    </location>
    <ligand>
        <name>Ca(2+)</name>
        <dbReference type="ChEBI" id="CHEBI:29108"/>
        <label>1</label>
    </ligand>
</feature>
<feature type="disulfide bond" evidence="14">
    <location>
        <begin position="133"/>
        <end position="214"/>
    </location>
</feature>
<evidence type="ECO:0000256" key="5">
    <source>
        <dbReference type="ARBA" id="ARBA00022729"/>
    </source>
</evidence>
<feature type="binding site" evidence="13 15">
    <location>
        <position position="154"/>
    </location>
    <ligand>
        <name>Zn(2+)</name>
        <dbReference type="ChEBI" id="CHEBI:29105"/>
        <note>catalytic</note>
    </ligand>
</feature>
<feature type="disulfide bond" evidence="14">
    <location>
        <begin position="254"/>
        <end position="275"/>
    </location>
</feature>
<keyword evidence="2" id="KW-0964">Secreted</keyword>
<dbReference type="SMART" id="SM00209">
    <property type="entry name" value="TSP1"/>
    <property type="match status" value="8"/>
</dbReference>
<dbReference type="Pfam" id="PF01421">
    <property type="entry name" value="Reprolysin"/>
    <property type="match status" value="1"/>
</dbReference>
<dbReference type="GO" id="GO:0005576">
    <property type="term" value="C:extracellular region"/>
    <property type="evidence" value="ECO:0007669"/>
    <property type="project" value="UniProtKB-SubCell"/>
</dbReference>
<evidence type="ECO:0000256" key="8">
    <source>
        <dbReference type="ARBA" id="ARBA00022833"/>
    </source>
</evidence>
<keyword evidence="8 13" id="KW-0862">Zinc</keyword>
<dbReference type="Gene3D" id="3.40.1620.60">
    <property type="match status" value="1"/>
</dbReference>
<dbReference type="SUPFAM" id="SSF55486">
    <property type="entry name" value="Metalloproteases ('zincins'), catalytic domain"/>
    <property type="match status" value="1"/>
</dbReference>
<dbReference type="RefSeq" id="XP_018320780.1">
    <property type="nucleotide sequence ID" value="XM_018465278.2"/>
</dbReference>
<feature type="active site" evidence="12 15">
    <location>
        <position position="155"/>
    </location>
</feature>
<dbReference type="OrthoDB" id="5855429at2759"/>
<proteinExistence type="predicted"/>
<dbReference type="Pfam" id="PF00090">
    <property type="entry name" value="TSP_1"/>
    <property type="match status" value="1"/>
</dbReference>
<feature type="binding site" evidence="13">
    <location>
        <position position="217"/>
    </location>
    <ligand>
        <name>Ca(2+)</name>
        <dbReference type="ChEBI" id="CHEBI:29108"/>
        <label>2</label>
    </ligand>
</feature>
<evidence type="ECO:0000256" key="12">
    <source>
        <dbReference type="PIRSR" id="PIRSR613273-1"/>
    </source>
</evidence>
<dbReference type="Pfam" id="PF19236">
    <property type="entry name" value="ADAMTS_CR_3"/>
    <property type="match status" value="1"/>
</dbReference>
<dbReference type="GO" id="GO:0008270">
    <property type="term" value="F:zinc ion binding"/>
    <property type="evidence" value="ECO:0007669"/>
    <property type="project" value="InterPro"/>
</dbReference>
<feature type="binding site" evidence="13">
    <location>
        <position position="18"/>
    </location>
    <ligand>
        <name>Ca(2+)</name>
        <dbReference type="ChEBI" id="CHEBI:29108"/>
        <label>1</label>
    </ligand>
</feature>
<keyword evidence="18" id="KW-1185">Reference proteome</keyword>
<feature type="binding site" evidence="13">
    <location>
        <position position="102"/>
    </location>
    <ligand>
        <name>Ca(2+)</name>
        <dbReference type="ChEBI" id="CHEBI:29108"/>
        <label>1</label>
    </ligand>
</feature>
<dbReference type="GO" id="GO:0031012">
    <property type="term" value="C:extracellular matrix"/>
    <property type="evidence" value="ECO:0007669"/>
    <property type="project" value="TreeGrafter"/>
</dbReference>
<feature type="binding site" evidence="13">
    <location>
        <position position="18"/>
    </location>
    <ligand>
        <name>Ca(2+)</name>
        <dbReference type="ChEBI" id="CHEBI:29108"/>
        <label>2</label>
    </ligand>
</feature>
<dbReference type="FunFam" id="2.20.100.10:FF:000005">
    <property type="entry name" value="ADAM metallopeptidase with thrombospondin type 1 motif 9"/>
    <property type="match status" value="3"/>
</dbReference>
<keyword evidence="6" id="KW-0677">Repeat</keyword>
<dbReference type="Gene3D" id="2.60.120.830">
    <property type="match status" value="1"/>
</dbReference>
<evidence type="ECO:0000256" key="4">
    <source>
        <dbReference type="ARBA" id="ARBA00022723"/>
    </source>
</evidence>
<dbReference type="InParanoid" id="A0A1W4WL61"/>
<dbReference type="Gene3D" id="3.40.390.10">
    <property type="entry name" value="Collagenase (Catalytic Domain)"/>
    <property type="match status" value="1"/>
</dbReference>
<dbReference type="Proteomes" id="UP000192223">
    <property type="component" value="Unplaced"/>
</dbReference>